<sequence>MDVINAIIKPVVDTLMVPVKRHLGYMINCTKYVRDMHNKLSELNSAKTGVEDHIKQNTSSLLEVPAQVRGWLEDVGKINAKVEDIPSDVSSCFSLKLRHKVGRKAFKIIEEVESLTRKHSLIIWTDHPIPLGKVDSMKASVSTPSTYHDDFKSREQIFTEALQALHPNHKSHMIALCGMGGVGKTTMMKRLKKIVQEKKMFDFIIEAVIGHKTDPIAIQEAVADYLSIELKEKTKSARADMLRKMLVAKSDGGKNKFLVILDDVWQFVDLEDIGLSPLPNQGVDFKVLLTSRDVDVCTMMGVEANSILNMKILLDEEAQSLFMEFVQISSDVDPNLHKMGEDIVRKCCGLPIAIKTMALTLRNKSKDAWSDALSRLEHHDLHNFVNEVFGISYDYLQDQETKYIFLLCGLFPEDYNIPPEELMRYGWGLNLFKKVYTIREARARLNTCIERLIHTNLLMEGDVVGCVKMHDLALAFVMDMFSKVQDASIVNHGSMSGWPENDVSGSCQRISLTCKGMSGFPIDLNFPNLTILKLMHGDKFLKFPPNFYEQMEKLQVVSFHEMKYPFLPSSPQYCSTNLRVLHLHQCSLMFDCSCIGNLFNLEVLSFANSGIEWLPSRIGNLKKLRLLDLTDCFGLRIDKGVLKNLVKLEEVYMRVAVRSKKAGNRKAISFTDDNCNEMAELSKNLFALEFEFFEINAQPKNMSFEKLERFKISMGSELRADHLISSSHSFENTLRLVTKKGELLESKMNELFQKTDVLYLSVGDMNDLEDIEVKSLHPPQSSSFYNLRVLVVSRCTELRYLFTVSVVKALSKLEHLRVSYCKNMEELIHTGGNGEEKITFPKLKFLYLHTLSKLSGLCHNVNIIEIPQLLELELVYIPNITNIYHKNNSETSCLLNKEVMIPKLEKLSVRGMDNLKEIWPCEYRMSGEVKVREIKVDYCNNLVNLFPCNPMPLIHYLEELEVKNCGSIEMLFNIDLDCVGGVGEDCGSSNLRSIVVFQLWNLSEVWRVKGENNSHLLVRSFQAVESITIGSCVRFRHIFMPTTTNFDLGALIKVSISACGETRRKNESMESDKKTNILSKEETSQVDDSISKIFRFSSCLANSFHNLRMLELRRYEGVEVVFEIEGESPTSRELVTTHHNQQQPIILPNLQELVLWEMDNMSHVWKCKNWNKSFTLPKQQSESPFHNLTTINIYRCKTIKYLFSPLMGKLLSNLKTIDLVKCDGIEEVVSNRDDEDQEYTTSVFTNTSTTVFPCLNSLSLNRLDSLKCIGGSVCANGVNNEISSNNSTTTTAFVDQFKSSQVGDVSWALGQYSREITIRMCYKLSSLIPSYAAGQMQKLEKLKIEHCGGMKELFETQGINNNSIGCEEGNFDTPAIPRLNNGCMLQLVNLKELNINSANHLEYVFPYSALESLGKLEELWIRNCSAMKVIVKEDDGEQQTIRTKGASSNEVVVFPPIKSIILSNLPCLMGFFLGINEFTHGWSTAPQIKYIDTSLGKHSLEYGLINIQFPNLKILIIRDCDRLEHIFTFSAVASLKQLEELRVWDCKAMKVIVKKEEEDASSSSSSSSSSKKVVVFPRLKSITLGNLQNLVGFFLGMNDFQFPLLDDVVIKRCPQMVVFTSGQLTALKLKHVQTGVGTYILECGLNFHVSTTAHHQNLFQSSNITSSSPDTTKGGVPWSYQNLIKLHVSGYMETPKKLFPCNELQQLQNLEMIRLWRCNLVEEVFEALQGTNSGSASASQTTLVKLPNLRQVELEGLMNLRYIWRSNQWTVFELANLTRVEINECARLEYVFTIPMVGSLLQLQDLTVRSCKRMEEVISKDANVVVEEEQEESNGKRNEIVLPCLRSITLGLLPCLKGFSLGKEDFSFPLLDTLRFIKCPKITIFTNGNSATPQLKEIETIYHSFHAGEDINSFIKIRQQFIQHPL</sequence>
<dbReference type="PANTHER" id="PTHR33463">
    <property type="entry name" value="NB-ARC DOMAIN-CONTAINING PROTEIN-RELATED"/>
    <property type="match status" value="1"/>
</dbReference>
<evidence type="ECO:0000313" key="8">
    <source>
        <dbReference type="Proteomes" id="UP001177003"/>
    </source>
</evidence>
<feature type="domain" description="NB-ARC" evidence="5">
    <location>
        <begin position="156"/>
        <end position="327"/>
    </location>
</feature>
<dbReference type="Pfam" id="PF23247">
    <property type="entry name" value="LRR_RPS2"/>
    <property type="match status" value="8"/>
</dbReference>
<dbReference type="Gene3D" id="1.10.8.430">
    <property type="entry name" value="Helical domain of apoptotic protease-activating factors"/>
    <property type="match status" value="1"/>
</dbReference>
<feature type="domain" description="Disease resistance protein At4g27190-like leucine-rich repeats" evidence="6">
    <location>
        <begin position="765"/>
        <end position="879"/>
    </location>
</feature>
<keyword evidence="2" id="KW-0433">Leucine-rich repeat</keyword>
<dbReference type="InterPro" id="IPR027417">
    <property type="entry name" value="P-loop_NTPase"/>
</dbReference>
<dbReference type="Proteomes" id="UP001177003">
    <property type="component" value="Chromosome 2"/>
</dbReference>
<dbReference type="SUPFAM" id="SSF52540">
    <property type="entry name" value="P-loop containing nucleoside triphosphate hydrolases"/>
    <property type="match status" value="1"/>
</dbReference>
<feature type="domain" description="Disease resistance protein At4g27190-like leucine-rich repeats" evidence="6">
    <location>
        <begin position="1314"/>
        <end position="1368"/>
    </location>
</feature>
<keyword evidence="4" id="KW-0547">Nucleotide-binding</keyword>
<dbReference type="InterPro" id="IPR002182">
    <property type="entry name" value="NB-ARC"/>
</dbReference>
<evidence type="ECO:0000256" key="3">
    <source>
        <dbReference type="ARBA" id="ARBA00022821"/>
    </source>
</evidence>
<dbReference type="PANTHER" id="PTHR33463:SF96">
    <property type="entry name" value="LEUCINE-RICH REPEAT DOMAIN, L DOMAIN-LIKE PROTEIN-RELATED"/>
    <property type="match status" value="1"/>
</dbReference>
<evidence type="ECO:0000259" key="6">
    <source>
        <dbReference type="Pfam" id="PF23247"/>
    </source>
</evidence>
<evidence type="ECO:0000256" key="1">
    <source>
        <dbReference type="ARBA" id="ARBA00008894"/>
    </source>
</evidence>
<dbReference type="Gene3D" id="3.40.50.300">
    <property type="entry name" value="P-loop containing nucleotide triphosphate hydrolases"/>
    <property type="match status" value="1"/>
</dbReference>
<reference evidence="7" key="1">
    <citation type="submission" date="2023-04" db="EMBL/GenBank/DDBJ databases">
        <authorList>
            <person name="Vijverberg K."/>
            <person name="Xiong W."/>
            <person name="Schranz E."/>
        </authorList>
    </citation>
    <scope>NUCLEOTIDE SEQUENCE</scope>
</reference>
<dbReference type="GO" id="GO:0043531">
    <property type="term" value="F:ADP binding"/>
    <property type="evidence" value="ECO:0007669"/>
    <property type="project" value="InterPro"/>
</dbReference>
<keyword evidence="8" id="KW-1185">Reference proteome</keyword>
<dbReference type="Pfam" id="PF00931">
    <property type="entry name" value="NB-ARC"/>
    <property type="match status" value="1"/>
</dbReference>
<feature type="domain" description="Disease resistance protein At4g27190-like leucine-rich repeats" evidence="6">
    <location>
        <begin position="1679"/>
        <end position="1812"/>
    </location>
</feature>
<dbReference type="SUPFAM" id="SSF52047">
    <property type="entry name" value="RNI-like"/>
    <property type="match status" value="2"/>
</dbReference>
<dbReference type="GO" id="GO:0006952">
    <property type="term" value="P:defense response"/>
    <property type="evidence" value="ECO:0007669"/>
    <property type="project" value="UniProtKB-KW"/>
</dbReference>
<dbReference type="SUPFAM" id="SSF52058">
    <property type="entry name" value="L domain-like"/>
    <property type="match status" value="1"/>
</dbReference>
<proteinExistence type="inferred from homology"/>
<feature type="domain" description="Disease resistance protein At4g27190-like leucine-rich repeats" evidence="6">
    <location>
        <begin position="1181"/>
        <end position="1269"/>
    </location>
</feature>
<dbReference type="Gene3D" id="3.80.10.10">
    <property type="entry name" value="Ribonuclease Inhibitor"/>
    <property type="match status" value="5"/>
</dbReference>
<keyword evidence="3" id="KW-0611">Plant defense</keyword>
<protein>
    <recommendedName>
        <fullName evidence="9">Resistance protein candidate</fullName>
    </recommendedName>
</protein>
<dbReference type="PRINTS" id="PR00364">
    <property type="entry name" value="DISEASERSIST"/>
</dbReference>
<name>A0AA35YEB5_LACSI</name>
<dbReference type="InterPro" id="IPR057135">
    <property type="entry name" value="At4g27190-like_LRR"/>
</dbReference>
<feature type="domain" description="Disease resistance protein At4g27190-like leucine-rich repeats" evidence="6">
    <location>
        <begin position="1507"/>
        <end position="1616"/>
    </location>
</feature>
<comment type="similarity">
    <text evidence="1">Belongs to the disease resistance NB-LRR family.</text>
</comment>
<keyword evidence="4" id="KW-0067">ATP-binding</keyword>
<feature type="domain" description="Disease resistance protein At4g27190-like leucine-rich repeats" evidence="6">
    <location>
        <begin position="1096"/>
        <end position="1167"/>
    </location>
</feature>
<organism evidence="7 8">
    <name type="scientific">Lactuca saligna</name>
    <name type="common">Willowleaf lettuce</name>
    <dbReference type="NCBI Taxonomy" id="75948"/>
    <lineage>
        <taxon>Eukaryota</taxon>
        <taxon>Viridiplantae</taxon>
        <taxon>Streptophyta</taxon>
        <taxon>Embryophyta</taxon>
        <taxon>Tracheophyta</taxon>
        <taxon>Spermatophyta</taxon>
        <taxon>Magnoliopsida</taxon>
        <taxon>eudicotyledons</taxon>
        <taxon>Gunneridae</taxon>
        <taxon>Pentapetalae</taxon>
        <taxon>asterids</taxon>
        <taxon>campanulids</taxon>
        <taxon>Asterales</taxon>
        <taxon>Asteraceae</taxon>
        <taxon>Cichorioideae</taxon>
        <taxon>Cichorieae</taxon>
        <taxon>Lactucinae</taxon>
        <taxon>Lactuca</taxon>
    </lineage>
</organism>
<feature type="domain" description="Disease resistance protein At4g27190-like leucine-rich repeats" evidence="6">
    <location>
        <begin position="904"/>
        <end position="1060"/>
    </location>
</feature>
<dbReference type="InterPro" id="IPR042197">
    <property type="entry name" value="Apaf_helical"/>
</dbReference>
<evidence type="ECO:0000313" key="7">
    <source>
        <dbReference type="EMBL" id="CAI9270363.1"/>
    </source>
</evidence>
<dbReference type="InterPro" id="IPR032675">
    <property type="entry name" value="LRR_dom_sf"/>
</dbReference>
<dbReference type="InterPro" id="IPR050905">
    <property type="entry name" value="Plant_NBS-LRR"/>
</dbReference>
<evidence type="ECO:0008006" key="9">
    <source>
        <dbReference type="Google" id="ProtNLM"/>
    </source>
</evidence>
<gene>
    <name evidence="7" type="ORF">LSALG_LOCUS10678</name>
</gene>
<accession>A0AA35YEB5</accession>
<dbReference type="GO" id="GO:0005524">
    <property type="term" value="F:ATP binding"/>
    <property type="evidence" value="ECO:0007669"/>
    <property type="project" value="UniProtKB-KW"/>
</dbReference>
<evidence type="ECO:0000259" key="5">
    <source>
        <dbReference type="Pfam" id="PF00931"/>
    </source>
</evidence>
<dbReference type="EMBL" id="OX465078">
    <property type="protein sequence ID" value="CAI9270363.1"/>
    <property type="molecule type" value="Genomic_DNA"/>
</dbReference>
<feature type="domain" description="Disease resistance protein At4g27190-like leucine-rich repeats" evidence="6">
    <location>
        <begin position="1388"/>
        <end position="1468"/>
    </location>
</feature>
<evidence type="ECO:0000256" key="2">
    <source>
        <dbReference type="ARBA" id="ARBA00022614"/>
    </source>
</evidence>
<evidence type="ECO:0000256" key="4">
    <source>
        <dbReference type="ARBA" id="ARBA00022840"/>
    </source>
</evidence>